<evidence type="ECO:0000313" key="2">
    <source>
        <dbReference type="Proteomes" id="UP001056610"/>
    </source>
</evidence>
<protein>
    <submittedName>
        <fullName evidence="1">AAA family ATPase</fullName>
    </submittedName>
</protein>
<dbReference type="RefSeq" id="WP_219069913.1">
    <property type="nucleotide sequence ID" value="NZ_CAJUXY010000069.1"/>
</dbReference>
<dbReference type="Proteomes" id="UP001056610">
    <property type="component" value="Chromosome"/>
</dbReference>
<keyword evidence="2" id="KW-1185">Reference proteome</keyword>
<gene>
    <name evidence="1" type="ORF">M5I08_19830</name>
</gene>
<dbReference type="PANTHER" id="PTHR43883">
    <property type="entry name" value="SLR0207 PROTEIN"/>
    <property type="match status" value="1"/>
</dbReference>
<dbReference type="InterPro" id="IPR052732">
    <property type="entry name" value="Cell-binding_unc_protein"/>
</dbReference>
<evidence type="ECO:0000313" key="1">
    <source>
        <dbReference type="EMBL" id="UQX10351.1"/>
    </source>
</evidence>
<organism evidence="1 2">
    <name type="scientific">Candidatus Mycobacterium methanotrophicum</name>
    <dbReference type="NCBI Taxonomy" id="2943498"/>
    <lineage>
        <taxon>Bacteria</taxon>
        <taxon>Bacillati</taxon>
        <taxon>Actinomycetota</taxon>
        <taxon>Actinomycetes</taxon>
        <taxon>Mycobacteriales</taxon>
        <taxon>Mycobacteriaceae</taxon>
        <taxon>Mycobacterium</taxon>
    </lineage>
</organism>
<reference evidence="1" key="1">
    <citation type="submission" date="2022-05" db="EMBL/GenBank/DDBJ databases">
        <title>A methanotrophic Mycobacterium dominates a cave microbial ecosystem.</title>
        <authorList>
            <person name="Van Spanning R.J.M."/>
            <person name="Guan Q."/>
            <person name="Melkonian C."/>
            <person name="Gallant J."/>
            <person name="Polerecky L."/>
            <person name="Flot J.-F."/>
            <person name="Brandt B.W."/>
            <person name="Braster M."/>
            <person name="Iturbe Espinoza P."/>
            <person name="Aerts J."/>
            <person name="Meima-Franke M."/>
            <person name="Piersma S.R."/>
            <person name="Bunduc C."/>
            <person name="Ummels R."/>
            <person name="Pain A."/>
            <person name="Fleming E.J."/>
            <person name="van der Wel N."/>
            <person name="Gherman V.D."/>
            <person name="Sarbu S.M."/>
            <person name="Bodelier P.L.E."/>
            <person name="Bitter W."/>
        </authorList>
    </citation>
    <scope>NUCLEOTIDE SEQUENCE</scope>
    <source>
        <strain evidence="1">Sulfur Cave</strain>
    </source>
</reference>
<name>A0ABY4QK34_9MYCO</name>
<accession>A0ABY4QK34</accession>
<dbReference type="EMBL" id="CP097320">
    <property type="protein sequence ID" value="UQX10351.1"/>
    <property type="molecule type" value="Genomic_DNA"/>
</dbReference>
<dbReference type="PANTHER" id="PTHR43883:SF1">
    <property type="entry name" value="GLUCONOKINASE"/>
    <property type="match status" value="1"/>
</dbReference>
<proteinExistence type="predicted"/>
<sequence>MEHARQLAAVSAGRISPYVEVHETHTGVVVLVGDKAYKAKKPVVTDFLDFSTADRRERACAREVLLNSRLAPESYLGVGHWSDPAGGPAEPIVVMRRYPDSRRLSTLVKHGAAAESELADIAEALATFHTRACHSRAVDAQGKAGAISARWEENLAELKDFAGTVVPLELIEQVEALARQYIAGRTALFGRRIADKCVVDGHGDLMAEDTFCMPDGPVLLDCLDFDDRLRYVDRIDDAAFLAMDLEFLGRNDLADYFLDTYSTAAKDDAPASLKHFYIAYRAVVRAKVDCIRFEQGHPEASGDASRHLTLALEHLMAGAPRLVLIGGAPGTGKTTLAHSLGNRVGAEVISTDDVRRELRRQGTIDGEGGLLDEGLYRPDQVAAVYHDVIRRARLSLTSGRSVILDGTWRDPRQRRLAHALASQTASILLEIVCWTSVGAAVGRVEHRAAGASDATPHIARALAMRDDAWETAHPIDTSQALCDCTDRAETLWRNVH</sequence>
<dbReference type="Pfam" id="PF13671">
    <property type="entry name" value="AAA_33"/>
    <property type="match status" value="1"/>
</dbReference>